<organism evidence="1">
    <name type="scientific">Amblyomma americanum</name>
    <name type="common">Lone star tick</name>
    <dbReference type="NCBI Taxonomy" id="6943"/>
    <lineage>
        <taxon>Eukaryota</taxon>
        <taxon>Metazoa</taxon>
        <taxon>Ecdysozoa</taxon>
        <taxon>Arthropoda</taxon>
        <taxon>Chelicerata</taxon>
        <taxon>Arachnida</taxon>
        <taxon>Acari</taxon>
        <taxon>Parasitiformes</taxon>
        <taxon>Ixodida</taxon>
        <taxon>Ixodoidea</taxon>
        <taxon>Ixodidae</taxon>
        <taxon>Amblyomminae</taxon>
        <taxon>Amblyomma</taxon>
    </lineage>
</organism>
<evidence type="ECO:0000313" key="1">
    <source>
        <dbReference type="EMBL" id="JAG90393.1"/>
    </source>
</evidence>
<dbReference type="AlphaFoldDB" id="A0A0C9SCK3"/>
<dbReference type="Pfam" id="PF02098">
    <property type="entry name" value="His_binding"/>
    <property type="match status" value="1"/>
</dbReference>
<name>A0A0C9SCK3_AMBAM</name>
<feature type="non-terminal residue" evidence="1">
    <location>
        <position position="1"/>
    </location>
</feature>
<dbReference type="Gene3D" id="2.40.128.20">
    <property type="match status" value="1"/>
</dbReference>
<dbReference type="GO" id="GO:0043176">
    <property type="term" value="F:amine binding"/>
    <property type="evidence" value="ECO:0007669"/>
    <property type="project" value="InterPro"/>
</dbReference>
<reference evidence="1" key="1">
    <citation type="journal article" date="2015" name="PLoS ONE">
        <title>An Insight into the Sialome of the Lone Star Tick, Amblyomma americanum, with a Glimpse on Its Time Dependent Gene Expression.</title>
        <authorList>
            <person name="Karim S."/>
            <person name="Ribeiro J.M."/>
        </authorList>
    </citation>
    <scope>NUCLEOTIDE SEQUENCE</scope>
    <source>
        <tissue evidence="1">Salivary gland</tissue>
    </source>
</reference>
<dbReference type="EMBL" id="GBZX01002347">
    <property type="protein sequence ID" value="JAG90393.1"/>
    <property type="molecule type" value="mRNA"/>
</dbReference>
<dbReference type="GO" id="GO:0030682">
    <property type="term" value="P:symbiont-mediated perturbation of host defenses"/>
    <property type="evidence" value="ECO:0007669"/>
    <property type="project" value="InterPro"/>
</dbReference>
<accession>A0A0C9SCK3</accession>
<sequence length="161" mass="18339">KALNENSEIWIGVRNYTKTDEHNQEHKCVYVTKTSLKGDNYKFVQHYKHGNKEENTPLNGVLSEGVGNGPVLTVSREQGNGKINYTLKYWDDADRCGILTFPWVDGERCELHLSRDVLPKSEQEYASGFKCGEKYNEICTGSKHPVYRLDCLSKILDVSAH</sequence>
<dbReference type="InterPro" id="IPR012674">
    <property type="entry name" value="Calycin"/>
</dbReference>
<protein>
    <submittedName>
        <fullName evidence="1">Putative lipocalin-2 21 lipocalin</fullName>
    </submittedName>
</protein>
<dbReference type="InterPro" id="IPR002970">
    <property type="entry name" value="Tick_his-bd"/>
</dbReference>
<proteinExistence type="evidence at transcript level"/>
<dbReference type="SUPFAM" id="SSF50814">
    <property type="entry name" value="Lipocalins"/>
    <property type="match status" value="1"/>
</dbReference>